<dbReference type="AlphaFoldDB" id="A0A934QIG9"/>
<organism evidence="2 3">
    <name type="scientific">Rhodovibrio salinarum</name>
    <dbReference type="NCBI Taxonomy" id="1087"/>
    <lineage>
        <taxon>Bacteria</taxon>
        <taxon>Pseudomonadati</taxon>
        <taxon>Pseudomonadota</taxon>
        <taxon>Alphaproteobacteria</taxon>
        <taxon>Rhodospirillales</taxon>
        <taxon>Rhodovibrionaceae</taxon>
        <taxon>Rhodovibrio</taxon>
    </lineage>
</organism>
<evidence type="ECO:0000256" key="1">
    <source>
        <dbReference type="SAM" id="Phobius"/>
    </source>
</evidence>
<evidence type="ECO:0008006" key="4">
    <source>
        <dbReference type="Google" id="ProtNLM"/>
    </source>
</evidence>
<keyword evidence="1" id="KW-1133">Transmembrane helix</keyword>
<dbReference type="Proteomes" id="UP000778970">
    <property type="component" value="Unassembled WGS sequence"/>
</dbReference>
<evidence type="ECO:0000313" key="2">
    <source>
        <dbReference type="EMBL" id="MBK1697050.1"/>
    </source>
</evidence>
<dbReference type="EMBL" id="NRRE01000020">
    <property type="protein sequence ID" value="MBK1697050.1"/>
    <property type="molecule type" value="Genomic_DNA"/>
</dbReference>
<reference evidence="2" key="1">
    <citation type="submission" date="2017-08" db="EMBL/GenBank/DDBJ databases">
        <authorList>
            <person name="Imhoff J.F."/>
            <person name="Rahn T."/>
            <person name="Kuenzel S."/>
            <person name="Neulinger S.C."/>
        </authorList>
    </citation>
    <scope>NUCLEOTIDE SEQUENCE</scope>
    <source>
        <strain evidence="2">DSM 9154</strain>
    </source>
</reference>
<keyword evidence="1" id="KW-0812">Transmembrane</keyword>
<keyword evidence="1" id="KW-0472">Membrane</keyword>
<name>A0A934QIG9_9PROT</name>
<proteinExistence type="predicted"/>
<comment type="caution">
    <text evidence="2">The sequence shown here is derived from an EMBL/GenBank/DDBJ whole genome shotgun (WGS) entry which is preliminary data.</text>
</comment>
<dbReference type="RefSeq" id="WP_027287469.1">
    <property type="nucleotide sequence ID" value="NZ_NRRE01000020.1"/>
</dbReference>
<sequence>MSNDQILAWAILLFGFVLPLAHVALARASGPWSPPPGSKCPFGPRIGWLVIVLILGPLGWLLYMRRRGG</sequence>
<evidence type="ECO:0000313" key="3">
    <source>
        <dbReference type="Proteomes" id="UP000778970"/>
    </source>
</evidence>
<feature type="transmembrane region" description="Helical" evidence="1">
    <location>
        <begin position="42"/>
        <end position="63"/>
    </location>
</feature>
<reference evidence="2" key="2">
    <citation type="journal article" date="2020" name="Microorganisms">
        <title>Osmotic Adaptation and Compatible Solute Biosynthesis of Phototrophic Bacteria as Revealed from Genome Analyses.</title>
        <authorList>
            <person name="Imhoff J.F."/>
            <person name="Rahn T."/>
            <person name="Kunzel S."/>
            <person name="Keller A."/>
            <person name="Neulinger S.C."/>
        </authorList>
    </citation>
    <scope>NUCLEOTIDE SEQUENCE</scope>
    <source>
        <strain evidence="2">DSM 9154</strain>
    </source>
</reference>
<gene>
    <name evidence="2" type="ORF">CKO21_07300</name>
</gene>
<protein>
    <recommendedName>
        <fullName evidence="4">Phospholipase_D-nuclease N-terminal</fullName>
    </recommendedName>
</protein>
<accession>A0A934QIG9</accession>
<keyword evidence="3" id="KW-1185">Reference proteome</keyword>